<organism evidence="7 8">
    <name type="scientific">Trichophyton equinum (strain ATCC MYA-4606 / CBS 127.97)</name>
    <name type="common">Horse ringworm fungus</name>
    <dbReference type="NCBI Taxonomy" id="559882"/>
    <lineage>
        <taxon>Eukaryota</taxon>
        <taxon>Fungi</taxon>
        <taxon>Dikarya</taxon>
        <taxon>Ascomycota</taxon>
        <taxon>Pezizomycotina</taxon>
        <taxon>Eurotiomycetes</taxon>
        <taxon>Eurotiomycetidae</taxon>
        <taxon>Onygenales</taxon>
        <taxon>Arthrodermataceae</taxon>
        <taxon>Trichophyton</taxon>
    </lineage>
</organism>
<dbReference type="HOGENOM" id="CLU_977232_0_0_1"/>
<dbReference type="SUPFAM" id="SSF144232">
    <property type="entry name" value="HIT/MYND zinc finger-like"/>
    <property type="match status" value="1"/>
</dbReference>
<evidence type="ECO:0000256" key="5">
    <source>
        <dbReference type="SAM" id="MobiDB-lite"/>
    </source>
</evidence>
<dbReference type="Proteomes" id="UP000009169">
    <property type="component" value="Unassembled WGS sequence"/>
</dbReference>
<keyword evidence="2 4" id="KW-0863">Zinc-finger</keyword>
<dbReference type="InterPro" id="IPR002893">
    <property type="entry name" value="Znf_MYND"/>
</dbReference>
<reference evidence="8" key="1">
    <citation type="journal article" date="2012" name="MBio">
        <title>Comparative genome analysis of Trichophyton rubrum and related dermatophytes reveals candidate genes involved in infection.</title>
        <authorList>
            <person name="Martinez D.A."/>
            <person name="Oliver B.G."/>
            <person name="Graeser Y."/>
            <person name="Goldberg J.M."/>
            <person name="Li W."/>
            <person name="Martinez-Rossi N.M."/>
            <person name="Monod M."/>
            <person name="Shelest E."/>
            <person name="Barton R.C."/>
            <person name="Birch E."/>
            <person name="Brakhage A.A."/>
            <person name="Chen Z."/>
            <person name="Gurr S.J."/>
            <person name="Heiman D."/>
            <person name="Heitman J."/>
            <person name="Kosti I."/>
            <person name="Rossi A."/>
            <person name="Saif S."/>
            <person name="Samalova M."/>
            <person name="Saunders C.W."/>
            <person name="Shea T."/>
            <person name="Summerbell R.C."/>
            <person name="Xu J."/>
            <person name="Young S."/>
            <person name="Zeng Q."/>
            <person name="Birren B.W."/>
            <person name="Cuomo C.A."/>
            <person name="White T.C."/>
        </authorList>
    </citation>
    <scope>NUCLEOTIDE SEQUENCE [LARGE SCALE GENOMIC DNA]</scope>
    <source>
        <strain evidence="8">ATCC MYA-4606 / CBS 127.97</strain>
    </source>
</reference>
<accession>F2Q5X1</accession>
<name>F2Q5X1_TRIEC</name>
<evidence type="ECO:0000256" key="3">
    <source>
        <dbReference type="ARBA" id="ARBA00022833"/>
    </source>
</evidence>
<dbReference type="VEuPathDB" id="FungiDB:TEQG_08482"/>
<feature type="compositionally biased region" description="Basic and acidic residues" evidence="5">
    <location>
        <begin position="190"/>
        <end position="200"/>
    </location>
</feature>
<dbReference type="AlphaFoldDB" id="F2Q5X1"/>
<keyword evidence="1" id="KW-0479">Metal-binding</keyword>
<proteinExistence type="predicted"/>
<feature type="compositionally biased region" description="Basic and acidic residues" evidence="5">
    <location>
        <begin position="226"/>
        <end position="243"/>
    </location>
</feature>
<sequence>MMLKVWEKIVSGARTCDLYISLWLPFSPEHTYSTVEPEVKSADERSRLLWLRQMASLQCEIELGLLWRRERRRRDWFPEWFTYTMSEGEKRDWTAHVEQSPLRWTKENDFGEDKDHGPGAHQEPRTKTPDNGKSSVAGKPDVEVDGQEEEGGSQEQQKEASDEESSPPSKPLLYINGEPAKFTDTTTTTTKEKPENKGVSDEGEASNQAASQQQRQDTAGSSSSESDPKPKPEPESKTGPEKKCVVCSAPGKLCLGCKKVAYCGTEHQRHDWANHKSICKGKQRA</sequence>
<evidence type="ECO:0000313" key="8">
    <source>
        <dbReference type="Proteomes" id="UP000009169"/>
    </source>
</evidence>
<evidence type="ECO:0000313" key="7">
    <source>
        <dbReference type="EMBL" id="EGE09539.1"/>
    </source>
</evidence>
<evidence type="ECO:0000256" key="4">
    <source>
        <dbReference type="PROSITE-ProRule" id="PRU00134"/>
    </source>
</evidence>
<feature type="compositionally biased region" description="Basic and acidic residues" evidence="5">
    <location>
        <begin position="104"/>
        <end position="130"/>
    </location>
</feature>
<feature type="compositionally biased region" description="Acidic residues" evidence="5">
    <location>
        <begin position="143"/>
        <end position="152"/>
    </location>
</feature>
<evidence type="ECO:0000256" key="2">
    <source>
        <dbReference type="ARBA" id="ARBA00022771"/>
    </source>
</evidence>
<dbReference type="EMBL" id="DS995817">
    <property type="protein sequence ID" value="EGE09539.1"/>
    <property type="molecule type" value="Genomic_DNA"/>
</dbReference>
<feature type="compositionally biased region" description="Low complexity" evidence="5">
    <location>
        <begin position="205"/>
        <end position="225"/>
    </location>
</feature>
<feature type="region of interest" description="Disordered" evidence="5">
    <location>
        <begin position="103"/>
        <end position="243"/>
    </location>
</feature>
<evidence type="ECO:0000259" key="6">
    <source>
        <dbReference type="PROSITE" id="PS50865"/>
    </source>
</evidence>
<dbReference type="GO" id="GO:0008270">
    <property type="term" value="F:zinc ion binding"/>
    <property type="evidence" value="ECO:0007669"/>
    <property type="project" value="UniProtKB-KW"/>
</dbReference>
<evidence type="ECO:0000256" key="1">
    <source>
        <dbReference type="ARBA" id="ARBA00022723"/>
    </source>
</evidence>
<dbReference type="Pfam" id="PF01753">
    <property type="entry name" value="zf-MYND"/>
    <property type="match status" value="1"/>
</dbReference>
<gene>
    <name evidence="7" type="ORF">TEQG_08482</name>
</gene>
<feature type="domain" description="MYND-type" evidence="6">
    <location>
        <begin position="244"/>
        <end position="279"/>
    </location>
</feature>
<keyword evidence="3" id="KW-0862">Zinc</keyword>
<protein>
    <recommendedName>
        <fullName evidence="6">MYND-type domain-containing protein</fullName>
    </recommendedName>
</protein>
<dbReference type="PROSITE" id="PS50865">
    <property type="entry name" value="ZF_MYND_2"/>
    <property type="match status" value="1"/>
</dbReference>
<dbReference type="Gene3D" id="6.10.140.2220">
    <property type="match status" value="1"/>
</dbReference>
<keyword evidence="8" id="KW-1185">Reference proteome</keyword>